<proteinExistence type="predicted"/>
<dbReference type="EMBL" id="CP001097">
    <property type="protein sequence ID" value="ACD89509.1"/>
    <property type="molecule type" value="Genomic_DNA"/>
</dbReference>
<sequence length="58" mass="6729">MKKLCKISRKETIEHVLQLSSEGRRPKYVCTVCGRASCERRQLCKPVKIRRKRAKGGK</sequence>
<gene>
    <name evidence="1" type="ordered locus">Clim_0416</name>
</gene>
<dbReference type="STRING" id="290315.Clim_0416"/>
<reference evidence="1 2" key="1">
    <citation type="submission" date="2008-05" db="EMBL/GenBank/DDBJ databases">
        <title>Complete sequence of Chlorobium limicola DSM 245.</title>
        <authorList>
            <consortium name="US DOE Joint Genome Institute"/>
            <person name="Lucas S."/>
            <person name="Copeland A."/>
            <person name="Lapidus A."/>
            <person name="Glavina del Rio T."/>
            <person name="Dalin E."/>
            <person name="Tice H."/>
            <person name="Bruce D."/>
            <person name="Goodwin L."/>
            <person name="Pitluck S."/>
            <person name="Schmutz J."/>
            <person name="Larimer F."/>
            <person name="Land M."/>
            <person name="Hauser L."/>
            <person name="Kyrpides N."/>
            <person name="Ovchinnikova G."/>
            <person name="Zhao F."/>
            <person name="Li T."/>
            <person name="Liu Z."/>
            <person name="Overmann J."/>
            <person name="Bryant D.A."/>
            <person name="Richardson P."/>
        </authorList>
    </citation>
    <scope>NUCLEOTIDE SEQUENCE [LARGE SCALE GENOMIC DNA]</scope>
    <source>
        <strain evidence="2">DSM 245 / NBRC 103803 / 6330</strain>
    </source>
</reference>
<dbReference type="RefSeq" id="WP_012465390.1">
    <property type="nucleotide sequence ID" value="NC_010803.1"/>
</dbReference>
<accession>B3EFX6</accession>
<dbReference type="AlphaFoldDB" id="B3EFX6"/>
<dbReference type="HOGENOM" id="CLU_201568_0_0_10"/>
<protein>
    <submittedName>
        <fullName evidence="1">Uncharacterized protein</fullName>
    </submittedName>
</protein>
<dbReference type="KEGG" id="cli:Clim_0416"/>
<evidence type="ECO:0000313" key="2">
    <source>
        <dbReference type="Proteomes" id="UP000008841"/>
    </source>
</evidence>
<evidence type="ECO:0000313" key="1">
    <source>
        <dbReference type="EMBL" id="ACD89509.1"/>
    </source>
</evidence>
<organism evidence="1 2">
    <name type="scientific">Chlorobium limicola (strain DSM 245 / NBRC 103803 / 6330)</name>
    <dbReference type="NCBI Taxonomy" id="290315"/>
    <lineage>
        <taxon>Bacteria</taxon>
        <taxon>Pseudomonadati</taxon>
        <taxon>Chlorobiota</taxon>
        <taxon>Chlorobiia</taxon>
        <taxon>Chlorobiales</taxon>
        <taxon>Chlorobiaceae</taxon>
        <taxon>Chlorobium/Pelodictyon group</taxon>
        <taxon>Chlorobium</taxon>
    </lineage>
</organism>
<dbReference type="Proteomes" id="UP000008841">
    <property type="component" value="Chromosome"/>
</dbReference>
<name>B3EFX6_CHLL2</name>